<name>A0ABM9AHT5_9GAMM</name>
<evidence type="ECO:0000313" key="1">
    <source>
        <dbReference type="EMBL" id="CAH0992315.1"/>
    </source>
</evidence>
<evidence type="ECO:0000313" key="2">
    <source>
        <dbReference type="Proteomes" id="UP000838100"/>
    </source>
</evidence>
<gene>
    <name evidence="1" type="ORF">SIN8267_02434</name>
</gene>
<accession>A0ABM9AHT5</accession>
<dbReference type="EMBL" id="CAKLPX010000003">
    <property type="protein sequence ID" value="CAH0992315.1"/>
    <property type="molecule type" value="Genomic_DNA"/>
</dbReference>
<reference evidence="1" key="1">
    <citation type="submission" date="2021-12" db="EMBL/GenBank/DDBJ databases">
        <authorList>
            <person name="Rodrigo-Torres L."/>
            <person name="Arahal R. D."/>
            <person name="Lucena T."/>
        </authorList>
    </citation>
    <scope>NUCLEOTIDE SEQUENCE</scope>
    <source>
        <strain evidence="1">CECT 8267</strain>
    </source>
</reference>
<sequence length="54" mass="6700">MDKPEMVTEQVWQQHQEWMEVMHQGSFTKDFTVDKESLKKEYDHLKQQLQKRPH</sequence>
<dbReference type="RefSeq" id="WP_237445009.1">
    <property type="nucleotide sequence ID" value="NZ_CAKLPX010000003.1"/>
</dbReference>
<proteinExistence type="predicted"/>
<comment type="caution">
    <text evidence="1">The sequence shown here is derived from an EMBL/GenBank/DDBJ whole genome shotgun (WGS) entry which is preliminary data.</text>
</comment>
<dbReference type="Proteomes" id="UP000838100">
    <property type="component" value="Unassembled WGS sequence"/>
</dbReference>
<keyword evidence="2" id="KW-1185">Reference proteome</keyword>
<organism evidence="1 2">
    <name type="scientific">Sinobacterium norvegicum</name>
    <dbReference type="NCBI Taxonomy" id="1641715"/>
    <lineage>
        <taxon>Bacteria</taxon>
        <taxon>Pseudomonadati</taxon>
        <taxon>Pseudomonadota</taxon>
        <taxon>Gammaproteobacteria</taxon>
        <taxon>Cellvibrionales</taxon>
        <taxon>Spongiibacteraceae</taxon>
        <taxon>Sinobacterium</taxon>
    </lineage>
</organism>
<protein>
    <submittedName>
        <fullName evidence="1">Uncharacterized protein</fullName>
    </submittedName>
</protein>